<keyword evidence="1" id="KW-0446">Lipid-binding</keyword>
<dbReference type="Pfam" id="PF21645">
    <property type="entry name" value="FakA-like_M"/>
    <property type="match status" value="1"/>
</dbReference>
<dbReference type="AlphaFoldDB" id="D1AJX8"/>
<evidence type="ECO:0000256" key="1">
    <source>
        <dbReference type="ARBA" id="ARBA00023121"/>
    </source>
</evidence>
<dbReference type="Gene3D" id="3.30.1180.10">
    <property type="match status" value="1"/>
</dbReference>
<dbReference type="SUPFAM" id="SSF82549">
    <property type="entry name" value="DAK1/DegV-like"/>
    <property type="match status" value="1"/>
</dbReference>
<dbReference type="GO" id="GO:0008289">
    <property type="term" value="F:lipid binding"/>
    <property type="evidence" value="ECO:0007669"/>
    <property type="project" value="UniProtKB-KW"/>
</dbReference>
<proteinExistence type="predicted"/>
<evidence type="ECO:0000313" key="3">
    <source>
        <dbReference type="EMBL" id="ACZ07035.1"/>
    </source>
</evidence>
<keyword evidence="4" id="KW-1185">Reference proteome</keyword>
<dbReference type="eggNOG" id="COG1461">
    <property type="taxonomic scope" value="Bacteria"/>
</dbReference>
<dbReference type="Proteomes" id="UP000000845">
    <property type="component" value="Chromosome"/>
</dbReference>
<dbReference type="EMBL" id="CP001739">
    <property type="protein sequence ID" value="ACZ07035.1"/>
    <property type="molecule type" value="Genomic_DNA"/>
</dbReference>
<dbReference type="KEGG" id="str:Sterm_0150"/>
<dbReference type="Pfam" id="PF02645">
    <property type="entry name" value="DegV"/>
    <property type="match status" value="1"/>
</dbReference>
<dbReference type="InterPro" id="IPR043168">
    <property type="entry name" value="DegV_C"/>
</dbReference>
<dbReference type="RefSeq" id="WP_012859634.1">
    <property type="nucleotide sequence ID" value="NC_013517.1"/>
</dbReference>
<dbReference type="NCBIfam" id="TIGR00762">
    <property type="entry name" value="DegV"/>
    <property type="match status" value="1"/>
</dbReference>
<reference evidence="3 4" key="2">
    <citation type="journal article" date="2010" name="Stand. Genomic Sci.">
        <title>Complete genome sequence of Sebaldella termitidis type strain (NCTC 11300).</title>
        <authorList>
            <person name="Harmon-Smith M."/>
            <person name="Celia L."/>
            <person name="Chertkov O."/>
            <person name="Lapidus A."/>
            <person name="Copeland A."/>
            <person name="Glavina Del Rio T."/>
            <person name="Nolan M."/>
            <person name="Lucas S."/>
            <person name="Tice H."/>
            <person name="Cheng J.F."/>
            <person name="Han C."/>
            <person name="Detter J.C."/>
            <person name="Bruce D."/>
            <person name="Goodwin L."/>
            <person name="Pitluck S."/>
            <person name="Pati A."/>
            <person name="Liolios K."/>
            <person name="Ivanova N."/>
            <person name="Mavromatis K."/>
            <person name="Mikhailova N."/>
            <person name="Chen A."/>
            <person name="Palaniappan K."/>
            <person name="Land M."/>
            <person name="Hauser L."/>
            <person name="Chang Y.J."/>
            <person name="Jeffries C.D."/>
            <person name="Brettin T."/>
            <person name="Goker M."/>
            <person name="Beck B."/>
            <person name="Bristow J."/>
            <person name="Eisen J.A."/>
            <person name="Markowitz V."/>
            <person name="Hugenholtz P."/>
            <person name="Kyrpides N.C."/>
            <person name="Klenk H.P."/>
            <person name="Chen F."/>
        </authorList>
    </citation>
    <scope>NUCLEOTIDE SEQUENCE [LARGE SCALE GENOMIC DNA]</scope>
    <source>
        <strain evidence="4">ATCC 33386 / NCTC 11300</strain>
    </source>
</reference>
<dbReference type="PANTHER" id="PTHR33434">
    <property type="entry name" value="DEGV DOMAIN-CONTAINING PROTEIN DR_1986-RELATED"/>
    <property type="match status" value="1"/>
</dbReference>
<gene>
    <name evidence="3" type="ordered locus">Sterm_0150</name>
</gene>
<reference evidence="4" key="1">
    <citation type="submission" date="2009-09" db="EMBL/GenBank/DDBJ databases">
        <title>The complete chromosome of Sebaldella termitidis ATCC 33386.</title>
        <authorList>
            <consortium name="US DOE Joint Genome Institute (JGI-PGF)"/>
            <person name="Lucas S."/>
            <person name="Copeland A."/>
            <person name="Lapidus A."/>
            <person name="Glavina del Rio T."/>
            <person name="Dalin E."/>
            <person name="Tice H."/>
            <person name="Bruce D."/>
            <person name="Goodwin L."/>
            <person name="Pitluck S."/>
            <person name="Kyrpides N."/>
            <person name="Mavromatis K."/>
            <person name="Ivanova N."/>
            <person name="Mikhailova N."/>
            <person name="Sims D."/>
            <person name="Meincke L."/>
            <person name="Brettin T."/>
            <person name="Detter J.C."/>
            <person name="Han C."/>
            <person name="Larimer F."/>
            <person name="Land M."/>
            <person name="Hauser L."/>
            <person name="Markowitz V."/>
            <person name="Cheng J.F."/>
            <person name="Hugenholtz P."/>
            <person name="Woyke T."/>
            <person name="Wu D."/>
            <person name="Eisen J.A."/>
        </authorList>
    </citation>
    <scope>NUCLEOTIDE SEQUENCE [LARGE SCALE GENOMIC DNA]</scope>
    <source>
        <strain evidence="4">ATCC 33386 / NCTC 11300</strain>
    </source>
</reference>
<dbReference type="Pfam" id="PF02734">
    <property type="entry name" value="Dak2"/>
    <property type="match status" value="1"/>
</dbReference>
<name>D1AJX8_SEBTE</name>
<dbReference type="InterPro" id="IPR048394">
    <property type="entry name" value="FakA-like_M"/>
</dbReference>
<dbReference type="GO" id="GO:0006071">
    <property type="term" value="P:glycerol metabolic process"/>
    <property type="evidence" value="ECO:0007669"/>
    <property type="project" value="InterPro"/>
</dbReference>
<organism evidence="3 4">
    <name type="scientific">Sebaldella termitidis (strain ATCC 33386 / NCTC 11300)</name>
    <dbReference type="NCBI Taxonomy" id="526218"/>
    <lineage>
        <taxon>Bacteria</taxon>
        <taxon>Fusobacteriati</taxon>
        <taxon>Fusobacteriota</taxon>
        <taxon>Fusobacteriia</taxon>
        <taxon>Fusobacteriales</taxon>
        <taxon>Leptotrichiaceae</taxon>
        <taxon>Sebaldella</taxon>
    </lineage>
</organism>
<dbReference type="InterPro" id="IPR004007">
    <property type="entry name" value="DhaL_dom"/>
</dbReference>
<dbReference type="HOGENOM" id="CLU_017496_2_0_0"/>
<dbReference type="Gene3D" id="1.25.40.340">
    <property type="match status" value="1"/>
</dbReference>
<dbReference type="Pfam" id="PF13684">
    <property type="entry name" value="FakA-like_C"/>
    <property type="match status" value="1"/>
</dbReference>
<dbReference type="SMART" id="SM01121">
    <property type="entry name" value="Dak1_2"/>
    <property type="match status" value="1"/>
</dbReference>
<sequence length="833" mass="92850">MRIRYIDAKRLRMLLIAGSKWLVMHEEVLNELNVYPVPDGDTGSNMSMTISSVEKELTKVDEKSSMNEVSEAVEEAILMGARGNSGTILSQIITGFLKGIGDKDRLYAADVVTALESAKEVAYKAVNQPVEGTILTVIRKVAESAREYVKTSDDLVGLLENIKDTAQEAVEQTPEELPKLKEAGVVDAGAKGLFYMLEGFYMLITQADLIEEIEPTEVKNADFSSTIANIDHDPDSIKFQYCTEFIIGSSSFDTDKFKAEILELGDSAVFAQSSKKFKVHVHTNNPGQALELALKNGDLEKVKIENMKLQHENLYVKQPDEEGAKIFVSDKVTLSEKGHIIVADTENLKNEFLKNGADVVILGGQSKNPSVQDILNALEKLDKKIIYIYPNNKNIISTAKLACGKSDKNAVVMETRTMLEGNFYIKDRNDEIEKLMEEEKRNVSIEVTKAVRDTKVDDLEIKQGNYIALINGKIKYAENDLKTLVSNVLDQNITKDTMTITVAEGSEKDEQCKKLIEEKSARLYKTFINGNQENYYYYIYLENKNPNMPEIAILTDSTSDLVPEEVMNLPISIVPLKVEFDGNLYKDIFEISRTQVWEEILKTNTGLKTSQPAPQDFLKAYKRLFEKGYKKILSIHISSKLSGTSQSAQVAKNLLEEKDNIEILDSLTTTSALGHLVTEAAKKSLKRESAQSIVSWVENTRSKARFLIALNDLKFLEKGGRIGKATSYIGSALHLKPIIGVRNGEVIPEKKVIGEMGVMNYIRKTIKQETENQSVYLYVVWAGVARSLDVADKIAKEYEKNPKVTVVNIKLVGPVIGSHVGSGFGIITYPKLS</sequence>
<feature type="domain" description="DhaL" evidence="2">
    <location>
        <begin position="9"/>
        <end position="202"/>
    </location>
</feature>
<dbReference type="Gene3D" id="3.40.50.10170">
    <property type="match status" value="1"/>
</dbReference>
<dbReference type="GO" id="GO:0004371">
    <property type="term" value="F:glycerone kinase activity"/>
    <property type="evidence" value="ECO:0007669"/>
    <property type="project" value="InterPro"/>
</dbReference>
<dbReference type="SUPFAM" id="SSF101473">
    <property type="entry name" value="DhaL-like"/>
    <property type="match status" value="1"/>
</dbReference>
<dbReference type="InterPro" id="IPR033470">
    <property type="entry name" value="FakA-like_C"/>
</dbReference>
<dbReference type="PROSITE" id="PS51480">
    <property type="entry name" value="DHAL"/>
    <property type="match status" value="1"/>
</dbReference>
<dbReference type="eggNOG" id="COG1307">
    <property type="taxonomic scope" value="Bacteria"/>
</dbReference>
<accession>D1AJX8</accession>
<evidence type="ECO:0000259" key="2">
    <source>
        <dbReference type="PROSITE" id="PS51480"/>
    </source>
</evidence>
<dbReference type="InterPro" id="IPR019986">
    <property type="entry name" value="YloV-like"/>
</dbReference>
<dbReference type="InterPro" id="IPR003797">
    <property type="entry name" value="DegV"/>
</dbReference>
<evidence type="ECO:0000313" key="4">
    <source>
        <dbReference type="Proteomes" id="UP000000845"/>
    </source>
</evidence>
<dbReference type="InterPro" id="IPR050270">
    <property type="entry name" value="DegV_domain_contain"/>
</dbReference>
<dbReference type="SMART" id="SM01120">
    <property type="entry name" value="Dak2"/>
    <property type="match status" value="1"/>
</dbReference>
<protein>
    <submittedName>
        <fullName evidence="3">DegV family protein</fullName>
    </submittedName>
</protein>
<dbReference type="STRING" id="526218.Sterm_0150"/>
<dbReference type="InterPro" id="IPR036117">
    <property type="entry name" value="DhaL_dom_sf"/>
</dbReference>
<dbReference type="PROSITE" id="PS51482">
    <property type="entry name" value="DEGV"/>
    <property type="match status" value="1"/>
</dbReference>
<dbReference type="NCBIfam" id="TIGR03599">
    <property type="entry name" value="YloV"/>
    <property type="match status" value="1"/>
</dbReference>